<name>A0A0C2X409_AMAMK</name>
<accession>A0A0C2X409</accession>
<protein>
    <submittedName>
        <fullName evidence="1">Uncharacterized protein</fullName>
    </submittedName>
</protein>
<evidence type="ECO:0000313" key="1">
    <source>
        <dbReference type="EMBL" id="KIL63468.1"/>
    </source>
</evidence>
<organism evidence="1 2">
    <name type="scientific">Amanita muscaria (strain Koide BX008)</name>
    <dbReference type="NCBI Taxonomy" id="946122"/>
    <lineage>
        <taxon>Eukaryota</taxon>
        <taxon>Fungi</taxon>
        <taxon>Dikarya</taxon>
        <taxon>Basidiomycota</taxon>
        <taxon>Agaricomycotina</taxon>
        <taxon>Agaricomycetes</taxon>
        <taxon>Agaricomycetidae</taxon>
        <taxon>Agaricales</taxon>
        <taxon>Pluteineae</taxon>
        <taxon>Amanitaceae</taxon>
        <taxon>Amanita</taxon>
    </lineage>
</organism>
<gene>
    <name evidence="1" type="ORF">M378DRAFT_164563</name>
</gene>
<sequence>MDFTLTSGGGLRHTYNQGYQATYKMTTCCGNHLQRYSEAAGIDHSKSDRWNETYQRLMMEGNSQSPSHESQNCWCLFMRAIVTVCPRRDPKPSVNLSIGSRLSSPACAPHADKENACAKNEPSIFIFVPGQSAHQEVYQSGIRGAVKAVAGSS</sequence>
<dbReference type="EMBL" id="KN818259">
    <property type="protein sequence ID" value="KIL63468.1"/>
    <property type="molecule type" value="Genomic_DNA"/>
</dbReference>
<dbReference type="InParanoid" id="A0A0C2X409"/>
<dbReference type="AlphaFoldDB" id="A0A0C2X409"/>
<reference evidence="1 2" key="1">
    <citation type="submission" date="2014-04" db="EMBL/GenBank/DDBJ databases">
        <title>Evolutionary Origins and Diversification of the Mycorrhizal Mutualists.</title>
        <authorList>
            <consortium name="DOE Joint Genome Institute"/>
            <consortium name="Mycorrhizal Genomics Consortium"/>
            <person name="Kohler A."/>
            <person name="Kuo A."/>
            <person name="Nagy L.G."/>
            <person name="Floudas D."/>
            <person name="Copeland A."/>
            <person name="Barry K.W."/>
            <person name="Cichocki N."/>
            <person name="Veneault-Fourrey C."/>
            <person name="LaButti K."/>
            <person name="Lindquist E.A."/>
            <person name="Lipzen A."/>
            <person name="Lundell T."/>
            <person name="Morin E."/>
            <person name="Murat C."/>
            <person name="Riley R."/>
            <person name="Ohm R."/>
            <person name="Sun H."/>
            <person name="Tunlid A."/>
            <person name="Henrissat B."/>
            <person name="Grigoriev I.V."/>
            <person name="Hibbett D.S."/>
            <person name="Martin F."/>
        </authorList>
    </citation>
    <scope>NUCLEOTIDE SEQUENCE [LARGE SCALE GENOMIC DNA]</scope>
    <source>
        <strain evidence="1 2">Koide BX008</strain>
    </source>
</reference>
<keyword evidence="2" id="KW-1185">Reference proteome</keyword>
<proteinExistence type="predicted"/>
<evidence type="ECO:0000313" key="2">
    <source>
        <dbReference type="Proteomes" id="UP000054549"/>
    </source>
</evidence>
<dbReference type="HOGENOM" id="CLU_1712802_0_0_1"/>
<dbReference type="Proteomes" id="UP000054549">
    <property type="component" value="Unassembled WGS sequence"/>
</dbReference>